<dbReference type="InterPro" id="IPR001563">
    <property type="entry name" value="Peptidase_S10"/>
</dbReference>
<dbReference type="GO" id="GO:0006508">
    <property type="term" value="P:proteolysis"/>
    <property type="evidence" value="ECO:0007669"/>
    <property type="project" value="InterPro"/>
</dbReference>
<gene>
    <name evidence="2" type="ORF">Rhe02_58370</name>
</gene>
<dbReference type="Proteomes" id="UP000612899">
    <property type="component" value="Unassembled WGS sequence"/>
</dbReference>
<dbReference type="InterPro" id="IPR029058">
    <property type="entry name" value="AB_hydrolase_fold"/>
</dbReference>
<keyword evidence="2" id="KW-0378">Hydrolase</keyword>
<dbReference type="EMBL" id="BONY01000040">
    <property type="protein sequence ID" value="GIH07770.1"/>
    <property type="molecule type" value="Genomic_DNA"/>
</dbReference>
<dbReference type="Pfam" id="PF00450">
    <property type="entry name" value="Peptidase_S10"/>
    <property type="match status" value="1"/>
</dbReference>
<dbReference type="Gene3D" id="3.40.50.1820">
    <property type="entry name" value="alpha/beta hydrolase"/>
    <property type="match status" value="1"/>
</dbReference>
<name>A0A8J3QBV9_9ACTN</name>
<keyword evidence="3" id="KW-1185">Reference proteome</keyword>
<organism evidence="2 3">
    <name type="scientific">Rhizocola hellebori</name>
    <dbReference type="NCBI Taxonomy" id="1392758"/>
    <lineage>
        <taxon>Bacteria</taxon>
        <taxon>Bacillati</taxon>
        <taxon>Actinomycetota</taxon>
        <taxon>Actinomycetes</taxon>
        <taxon>Micromonosporales</taxon>
        <taxon>Micromonosporaceae</taxon>
        <taxon>Rhizocola</taxon>
    </lineage>
</organism>
<keyword evidence="2" id="KW-0121">Carboxypeptidase</keyword>
<reference evidence="2" key="1">
    <citation type="submission" date="2021-01" db="EMBL/GenBank/DDBJ databases">
        <title>Whole genome shotgun sequence of Rhizocola hellebori NBRC 109834.</title>
        <authorList>
            <person name="Komaki H."/>
            <person name="Tamura T."/>
        </authorList>
    </citation>
    <scope>NUCLEOTIDE SEQUENCE</scope>
    <source>
        <strain evidence="2">NBRC 109834</strain>
    </source>
</reference>
<feature type="region of interest" description="Disordered" evidence="1">
    <location>
        <begin position="1"/>
        <end position="20"/>
    </location>
</feature>
<dbReference type="GO" id="GO:0004185">
    <property type="term" value="F:serine-type carboxypeptidase activity"/>
    <property type="evidence" value="ECO:0007669"/>
    <property type="project" value="InterPro"/>
</dbReference>
<protein>
    <submittedName>
        <fullName evidence="2">Carboxypeptidase</fullName>
    </submittedName>
</protein>
<dbReference type="AlphaFoldDB" id="A0A8J3QBV9"/>
<comment type="caution">
    <text evidence="2">The sequence shown here is derived from an EMBL/GenBank/DDBJ whole genome shotgun (WGS) entry which is preliminary data.</text>
</comment>
<evidence type="ECO:0000313" key="2">
    <source>
        <dbReference type="EMBL" id="GIH07770.1"/>
    </source>
</evidence>
<accession>A0A8J3QBV9</accession>
<keyword evidence="2" id="KW-0645">Protease</keyword>
<dbReference type="SUPFAM" id="SSF53474">
    <property type="entry name" value="alpha/beta-Hydrolases"/>
    <property type="match status" value="1"/>
</dbReference>
<sequence>MKGMSLDAMERSPMSEAAESERCVGTKHVLQAGQTQLRYDAYAGVVCVRRDDHSPLADVFYVAYRAETEPGATPRPITFLFNGGPGSASLWLNIGGFGPKRAPTATPEATLPAPYLFGDNPHTLLTSSDLVFIDAVGTGFSRLADGARPDEVWGVDQDVEVFARAITRYLTITGSWNAPRYLFGESYGTTRAAALVHRLQNLGLDFNGVILLSTLLNWATTQPGLDQRYINLLPSYAAAAWYHGKVKTETGSLHDFLREVRDFAQTDYAQALQLGDRLAPDAERVVATRLAGYLGMDPAELGRRRLRVEMEEFRRDLLKAEAQVIGRFDSRFVAEHHYVIGTGSFDPATDDAATAGVNSAHLSSFHRHLAEDLAYRNDLHYRHLHNMTISRAWEWHHQAPGIDEPLQVPNVALDLSAAMRRNPNLRVYFMGGVYDLATPFFGAEFDISHLYLGPRLRANVQFSWYESGHMTFVDEEVVAQMAKDLAGFYAETTRKPS</sequence>
<evidence type="ECO:0000256" key="1">
    <source>
        <dbReference type="SAM" id="MobiDB-lite"/>
    </source>
</evidence>
<proteinExistence type="predicted"/>
<evidence type="ECO:0000313" key="3">
    <source>
        <dbReference type="Proteomes" id="UP000612899"/>
    </source>
</evidence>